<dbReference type="EMBL" id="BPQG01000046">
    <property type="protein sequence ID" value="GJD45183.1"/>
    <property type="molecule type" value="Genomic_DNA"/>
</dbReference>
<evidence type="ECO:0000313" key="1">
    <source>
        <dbReference type="EMBL" id="GJD45183.1"/>
    </source>
</evidence>
<evidence type="ECO:0000313" key="2">
    <source>
        <dbReference type="Proteomes" id="UP001055117"/>
    </source>
</evidence>
<protein>
    <submittedName>
        <fullName evidence="1">Uncharacterized protein</fullName>
    </submittedName>
</protein>
<accession>A0ABQ4QIV1</accession>
<proteinExistence type="predicted"/>
<organism evidence="1 2">
    <name type="scientific">Methylobacterium cerastii</name>
    <dbReference type="NCBI Taxonomy" id="932741"/>
    <lineage>
        <taxon>Bacteria</taxon>
        <taxon>Pseudomonadati</taxon>
        <taxon>Pseudomonadota</taxon>
        <taxon>Alphaproteobacteria</taxon>
        <taxon>Hyphomicrobiales</taxon>
        <taxon>Methylobacteriaceae</taxon>
        <taxon>Methylobacterium</taxon>
    </lineage>
</organism>
<gene>
    <name evidence="1" type="ORF">AFCDBAGC_3054</name>
</gene>
<sequence>MLHSDPLLTRPTLVHTGLLAQAVDGLKRSATSPVDMWRLLTENYIVDLDAVAALMPVSEPEPVWLSARD</sequence>
<dbReference type="Proteomes" id="UP001055117">
    <property type="component" value="Unassembled WGS sequence"/>
</dbReference>
<dbReference type="RefSeq" id="WP_238272475.1">
    <property type="nucleotide sequence ID" value="NZ_BPQG01000046.1"/>
</dbReference>
<reference evidence="1 2" key="1">
    <citation type="journal article" date="2021" name="Front. Microbiol.">
        <title>Comprehensive Comparative Genomics and Phenotyping of Methylobacterium Species.</title>
        <authorList>
            <person name="Alessa O."/>
            <person name="Ogura Y."/>
            <person name="Fujitani Y."/>
            <person name="Takami H."/>
            <person name="Hayashi T."/>
            <person name="Sahin N."/>
            <person name="Tani A."/>
        </authorList>
    </citation>
    <scope>NUCLEOTIDE SEQUENCE [LARGE SCALE GENOMIC DNA]</scope>
    <source>
        <strain evidence="1 2">DSM 23679</strain>
    </source>
</reference>
<keyword evidence="2" id="KW-1185">Reference proteome</keyword>
<comment type="caution">
    <text evidence="1">The sequence shown here is derived from an EMBL/GenBank/DDBJ whole genome shotgun (WGS) entry which is preliminary data.</text>
</comment>
<name>A0ABQ4QIV1_9HYPH</name>